<keyword evidence="1" id="KW-1133">Transmembrane helix</keyword>
<comment type="caution">
    <text evidence="2">The sequence shown here is derived from an EMBL/GenBank/DDBJ whole genome shotgun (WGS) entry which is preliminary data.</text>
</comment>
<protein>
    <submittedName>
        <fullName evidence="2">Uncharacterized protein</fullName>
    </submittedName>
</protein>
<name>A0AA36CHH2_9BILA</name>
<proteinExistence type="predicted"/>
<accession>A0AA36CHH2</accession>
<dbReference type="Proteomes" id="UP001177023">
    <property type="component" value="Unassembled WGS sequence"/>
</dbReference>
<feature type="non-terminal residue" evidence="2">
    <location>
        <position position="159"/>
    </location>
</feature>
<feature type="transmembrane region" description="Helical" evidence="1">
    <location>
        <begin position="111"/>
        <end position="128"/>
    </location>
</feature>
<evidence type="ECO:0000313" key="2">
    <source>
        <dbReference type="EMBL" id="CAJ0568873.1"/>
    </source>
</evidence>
<keyword evidence="1" id="KW-0812">Transmembrane</keyword>
<evidence type="ECO:0000256" key="1">
    <source>
        <dbReference type="SAM" id="Phobius"/>
    </source>
</evidence>
<feature type="transmembrane region" description="Helical" evidence="1">
    <location>
        <begin position="31"/>
        <end position="51"/>
    </location>
</feature>
<sequence>MKLALRFYYCFATGGRQSLLSGSCNPPIADMLESAGFLALCGFVSMMTLYSKEKNREILIFDDDQRHNVKDFRVLIALVICYTMHVARQLISDSTRDTIISIHTFSASLRTYTLLIFATVTPWALTIFHRTIRQRLFDLKCSKKVGIPGGFVRIDAPAF</sequence>
<keyword evidence="3" id="KW-1185">Reference proteome</keyword>
<dbReference type="EMBL" id="CATQJA010001850">
    <property type="protein sequence ID" value="CAJ0568873.1"/>
    <property type="molecule type" value="Genomic_DNA"/>
</dbReference>
<gene>
    <name evidence="2" type="ORF">MSPICULIGERA_LOCUS7380</name>
</gene>
<keyword evidence="1" id="KW-0472">Membrane</keyword>
<feature type="transmembrane region" description="Helical" evidence="1">
    <location>
        <begin position="72"/>
        <end position="91"/>
    </location>
</feature>
<dbReference type="AlphaFoldDB" id="A0AA36CHH2"/>
<evidence type="ECO:0000313" key="3">
    <source>
        <dbReference type="Proteomes" id="UP001177023"/>
    </source>
</evidence>
<reference evidence="2" key="1">
    <citation type="submission" date="2023-06" db="EMBL/GenBank/DDBJ databases">
        <authorList>
            <person name="Delattre M."/>
        </authorList>
    </citation>
    <scope>NUCLEOTIDE SEQUENCE</scope>
    <source>
        <strain evidence="2">AF72</strain>
    </source>
</reference>
<organism evidence="2 3">
    <name type="scientific">Mesorhabditis spiculigera</name>
    <dbReference type="NCBI Taxonomy" id="96644"/>
    <lineage>
        <taxon>Eukaryota</taxon>
        <taxon>Metazoa</taxon>
        <taxon>Ecdysozoa</taxon>
        <taxon>Nematoda</taxon>
        <taxon>Chromadorea</taxon>
        <taxon>Rhabditida</taxon>
        <taxon>Rhabditina</taxon>
        <taxon>Rhabditomorpha</taxon>
        <taxon>Rhabditoidea</taxon>
        <taxon>Rhabditidae</taxon>
        <taxon>Mesorhabditinae</taxon>
        <taxon>Mesorhabditis</taxon>
    </lineage>
</organism>